<dbReference type="SUPFAM" id="SSF53822">
    <property type="entry name" value="Periplasmic binding protein-like I"/>
    <property type="match status" value="1"/>
</dbReference>
<organism evidence="5 6">
    <name type="scientific">Hyphomonas beringensis</name>
    <dbReference type="NCBI Taxonomy" id="1280946"/>
    <lineage>
        <taxon>Bacteria</taxon>
        <taxon>Pseudomonadati</taxon>
        <taxon>Pseudomonadota</taxon>
        <taxon>Alphaproteobacteria</taxon>
        <taxon>Hyphomonadales</taxon>
        <taxon>Hyphomonadaceae</taxon>
        <taxon>Hyphomonas</taxon>
    </lineage>
</organism>
<dbReference type="GO" id="GO:0003700">
    <property type="term" value="F:DNA-binding transcription factor activity"/>
    <property type="evidence" value="ECO:0007669"/>
    <property type="project" value="TreeGrafter"/>
</dbReference>
<dbReference type="Proteomes" id="UP000027037">
    <property type="component" value="Unassembled WGS sequence"/>
</dbReference>
<dbReference type="PANTHER" id="PTHR30146">
    <property type="entry name" value="LACI-RELATED TRANSCRIPTIONAL REPRESSOR"/>
    <property type="match status" value="1"/>
</dbReference>
<dbReference type="EMBL" id="AWFF01000013">
    <property type="protein sequence ID" value="KCZ56617.1"/>
    <property type="molecule type" value="Genomic_DNA"/>
</dbReference>
<dbReference type="Gene3D" id="3.40.50.2300">
    <property type="match status" value="2"/>
</dbReference>
<dbReference type="AlphaFoldDB" id="A0A062UE73"/>
<dbReference type="GO" id="GO:0000976">
    <property type="term" value="F:transcription cis-regulatory region binding"/>
    <property type="evidence" value="ECO:0007669"/>
    <property type="project" value="TreeGrafter"/>
</dbReference>
<protein>
    <recommendedName>
        <fullName evidence="4">HTH lacI-type domain-containing protein</fullName>
    </recommendedName>
</protein>
<dbReference type="PATRIC" id="fig|1280946.3.peg.500"/>
<keyword evidence="2" id="KW-0238">DNA-binding</keyword>
<dbReference type="CDD" id="cd01392">
    <property type="entry name" value="HTH_LacI"/>
    <property type="match status" value="1"/>
</dbReference>
<dbReference type="SMART" id="SM00354">
    <property type="entry name" value="HTH_LACI"/>
    <property type="match status" value="1"/>
</dbReference>
<evidence type="ECO:0000313" key="5">
    <source>
        <dbReference type="EMBL" id="KCZ56617.1"/>
    </source>
</evidence>
<dbReference type="OrthoDB" id="8433438at2"/>
<dbReference type="eggNOG" id="COG1609">
    <property type="taxonomic scope" value="Bacteria"/>
</dbReference>
<proteinExistence type="predicted"/>
<dbReference type="SUPFAM" id="SSF47413">
    <property type="entry name" value="lambda repressor-like DNA-binding domains"/>
    <property type="match status" value="1"/>
</dbReference>
<feature type="domain" description="HTH lacI-type" evidence="4">
    <location>
        <begin position="6"/>
        <end position="49"/>
    </location>
</feature>
<accession>A0A062UE73</accession>
<dbReference type="Gene3D" id="1.10.260.40">
    <property type="entry name" value="lambda repressor-like DNA-binding domains"/>
    <property type="match status" value="1"/>
</dbReference>
<dbReference type="Pfam" id="PF00356">
    <property type="entry name" value="LacI"/>
    <property type="match status" value="1"/>
</dbReference>
<dbReference type="InterPro" id="IPR028082">
    <property type="entry name" value="Peripla_BP_I"/>
</dbReference>
<comment type="caution">
    <text evidence="5">The sequence shown here is derived from an EMBL/GenBank/DDBJ whole genome shotgun (WGS) entry which is preliminary data.</text>
</comment>
<name>A0A062UE73_9PROT</name>
<evidence type="ECO:0000256" key="3">
    <source>
        <dbReference type="ARBA" id="ARBA00023163"/>
    </source>
</evidence>
<keyword evidence="1" id="KW-0805">Transcription regulation</keyword>
<dbReference type="CDD" id="cd06295">
    <property type="entry name" value="PBP1_CelR"/>
    <property type="match status" value="1"/>
</dbReference>
<evidence type="ECO:0000256" key="1">
    <source>
        <dbReference type="ARBA" id="ARBA00023015"/>
    </source>
</evidence>
<gene>
    <name evidence="5" type="ORF">HY29_08535</name>
</gene>
<evidence type="ECO:0000259" key="4">
    <source>
        <dbReference type="PROSITE" id="PS50932"/>
    </source>
</evidence>
<dbReference type="RefSeq" id="WP_034791534.1">
    <property type="nucleotide sequence ID" value="NZ_AWFF01000013.1"/>
</dbReference>
<dbReference type="Pfam" id="PF13377">
    <property type="entry name" value="Peripla_BP_3"/>
    <property type="match status" value="1"/>
</dbReference>
<evidence type="ECO:0000256" key="2">
    <source>
        <dbReference type="ARBA" id="ARBA00023125"/>
    </source>
</evidence>
<keyword evidence="3" id="KW-0804">Transcription</keyword>
<dbReference type="PROSITE" id="PS50932">
    <property type="entry name" value="HTH_LACI_2"/>
    <property type="match status" value="1"/>
</dbReference>
<keyword evidence="6" id="KW-1185">Reference proteome</keyword>
<dbReference type="InterPro" id="IPR000843">
    <property type="entry name" value="HTH_LacI"/>
</dbReference>
<dbReference type="InterPro" id="IPR046335">
    <property type="entry name" value="LacI/GalR-like_sensor"/>
</dbReference>
<reference evidence="5 6" key="1">
    <citation type="journal article" date="2014" name="Antonie Van Leeuwenhoek">
        <title>Hyphomonas beringensis sp. nov. and Hyphomonas chukchiensis sp. nov., isolated from surface seawater of the Bering Sea and Chukchi Sea.</title>
        <authorList>
            <person name="Li C."/>
            <person name="Lai Q."/>
            <person name="Li G."/>
            <person name="Dong C."/>
            <person name="Wang J."/>
            <person name="Liao Y."/>
            <person name="Shao Z."/>
        </authorList>
    </citation>
    <scope>NUCLEOTIDE SEQUENCE [LARGE SCALE GENOMIC DNA]</scope>
    <source>
        <strain evidence="5 6">25B14_1</strain>
    </source>
</reference>
<dbReference type="STRING" id="1280946.HY29_08535"/>
<dbReference type="PROSITE" id="PS00356">
    <property type="entry name" value="HTH_LACI_1"/>
    <property type="match status" value="1"/>
</dbReference>
<sequence>MSSTRTRLEDLAAIAGVSIATVSRALNNSPAVNDETKRRVWKIAREQNYNFRPSMPAILSGAAATIAVVIPTPPGRHSEVSNPFFQELLAGISEAARHAGCDILVSHLPYKNHDDLVSLMTANRADGVIFLGQSFLHERFNQLALTENRFIVWGADMPGQRYCSIGSDNVRGGLRATTHQLNLGRKRIVFLGDTAAPEILQRYEGYINAHRQADIDLDPALTVPASYEIESAEASVNTLLEQGIEFDGIFAASDLIALGAVRSLLRAGVKVPEDVSIVGYDNLQLSAYSYPSLTTISQDMAKAGRIMVSKLLSSNETGPMRSERLPTELIVRESCGLA</sequence>
<dbReference type="PANTHER" id="PTHR30146:SF120">
    <property type="entry name" value="ALANINE RACEMASE"/>
    <property type="match status" value="1"/>
</dbReference>
<evidence type="ECO:0000313" key="6">
    <source>
        <dbReference type="Proteomes" id="UP000027037"/>
    </source>
</evidence>
<dbReference type="InterPro" id="IPR010982">
    <property type="entry name" value="Lambda_DNA-bd_dom_sf"/>
</dbReference>